<dbReference type="Gene3D" id="1.50.40.10">
    <property type="entry name" value="Mitochondrial carrier domain"/>
    <property type="match status" value="1"/>
</dbReference>
<evidence type="ECO:0000256" key="7">
    <source>
        <dbReference type="ARBA" id="ARBA00023128"/>
    </source>
</evidence>
<feature type="transmembrane region" description="Helical" evidence="11">
    <location>
        <begin position="131"/>
        <end position="151"/>
    </location>
</feature>
<dbReference type="OrthoDB" id="10266426at2759"/>
<dbReference type="Proteomes" id="UP000193642">
    <property type="component" value="Unassembled WGS sequence"/>
</dbReference>
<feature type="transmembrane region" description="Helical" evidence="11">
    <location>
        <begin position="94"/>
        <end position="111"/>
    </location>
</feature>
<dbReference type="InterPro" id="IPR002067">
    <property type="entry name" value="MCP"/>
</dbReference>
<comment type="similarity">
    <text evidence="2 10">Belongs to the mitochondrial carrier (TC 2.A.29) family.</text>
</comment>
<organism evidence="12 13">
    <name type="scientific">Rhizoclosmatium globosum</name>
    <dbReference type="NCBI Taxonomy" id="329046"/>
    <lineage>
        <taxon>Eukaryota</taxon>
        <taxon>Fungi</taxon>
        <taxon>Fungi incertae sedis</taxon>
        <taxon>Chytridiomycota</taxon>
        <taxon>Chytridiomycota incertae sedis</taxon>
        <taxon>Chytridiomycetes</taxon>
        <taxon>Chytridiales</taxon>
        <taxon>Chytriomycetaceae</taxon>
        <taxon>Rhizoclosmatium</taxon>
    </lineage>
</organism>
<evidence type="ECO:0000313" key="12">
    <source>
        <dbReference type="EMBL" id="ORY35175.1"/>
    </source>
</evidence>
<feature type="repeat" description="Solcar" evidence="9">
    <location>
        <begin position="24"/>
        <end position="114"/>
    </location>
</feature>
<proteinExistence type="inferred from homology"/>
<keyword evidence="4 9" id="KW-0812">Transmembrane</keyword>
<keyword evidence="3 10" id="KW-0813">Transport</keyword>
<evidence type="ECO:0000256" key="4">
    <source>
        <dbReference type="ARBA" id="ARBA00022692"/>
    </source>
</evidence>
<keyword evidence="5" id="KW-0677">Repeat</keyword>
<comment type="caution">
    <text evidence="12">The sequence shown here is derived from an EMBL/GenBank/DDBJ whole genome shotgun (WGS) entry which is preliminary data.</text>
</comment>
<evidence type="ECO:0000256" key="5">
    <source>
        <dbReference type="ARBA" id="ARBA00022737"/>
    </source>
</evidence>
<protein>
    <submittedName>
        <fullName evidence="12">Mitochondrial carrier</fullName>
    </submittedName>
</protein>
<evidence type="ECO:0000256" key="2">
    <source>
        <dbReference type="ARBA" id="ARBA00006375"/>
    </source>
</evidence>
<evidence type="ECO:0000256" key="6">
    <source>
        <dbReference type="ARBA" id="ARBA00022989"/>
    </source>
</evidence>
<evidence type="ECO:0000256" key="8">
    <source>
        <dbReference type="ARBA" id="ARBA00023136"/>
    </source>
</evidence>
<accession>A0A1Y2BLZ6</accession>
<evidence type="ECO:0000256" key="3">
    <source>
        <dbReference type="ARBA" id="ARBA00022448"/>
    </source>
</evidence>
<dbReference type="SUPFAM" id="SSF103506">
    <property type="entry name" value="Mitochondrial carrier"/>
    <property type="match status" value="1"/>
</dbReference>
<keyword evidence="7" id="KW-0496">Mitochondrion</keyword>
<dbReference type="AlphaFoldDB" id="A0A1Y2BLZ6"/>
<sequence length="326" mass="36127">MTSTPHTTPVNSAYTLAHELLQDRHALRLALAGAASGLVSAVLVTPLDVVKIRLQNQFFSPDVVPKYQGTFPTLAKIWTEEGFRGLFSGLAPSVYAYLPNQMIWFSVYHMSKDALAKELKTGPDGSTTTHFLATLTASTVCTVAVSPLWVVRTRLMAQSTAPGEPHPFHYTSTGNAFSTIFKIEGWRAFYKGLGPSLLGVSHSLIMFPLYERLKHEMKVQGYGTNPDGTLTNLLSYCLITLQMRRKSGHISHEVIRTRLQTQKTHVLKNKTRMVDGKLESYTKLKSVAPKYRGVIQTASVLVREEGLLVCACGAISLWIYELVLKL</sequence>
<evidence type="ECO:0000256" key="1">
    <source>
        <dbReference type="ARBA" id="ARBA00004225"/>
    </source>
</evidence>
<dbReference type="InterPro" id="IPR044712">
    <property type="entry name" value="SLC25A32-like"/>
</dbReference>
<name>A0A1Y2BLZ6_9FUNG</name>
<dbReference type="InterPro" id="IPR018108">
    <property type="entry name" value="MCP_transmembrane"/>
</dbReference>
<dbReference type="EMBL" id="MCGO01000060">
    <property type="protein sequence ID" value="ORY35175.1"/>
    <property type="molecule type" value="Genomic_DNA"/>
</dbReference>
<dbReference type="Pfam" id="PF00153">
    <property type="entry name" value="Mito_carr"/>
    <property type="match status" value="2"/>
</dbReference>
<evidence type="ECO:0000256" key="10">
    <source>
        <dbReference type="RuleBase" id="RU000488"/>
    </source>
</evidence>
<dbReference type="GO" id="GO:0015215">
    <property type="term" value="F:nucleotide transmembrane transporter activity"/>
    <property type="evidence" value="ECO:0007669"/>
    <property type="project" value="UniProtKB-ARBA"/>
</dbReference>
<dbReference type="GO" id="GO:0031966">
    <property type="term" value="C:mitochondrial membrane"/>
    <property type="evidence" value="ECO:0007669"/>
    <property type="project" value="UniProtKB-SubCell"/>
</dbReference>
<evidence type="ECO:0000256" key="11">
    <source>
        <dbReference type="SAM" id="Phobius"/>
    </source>
</evidence>
<dbReference type="PROSITE" id="PS50920">
    <property type="entry name" value="SOLCAR"/>
    <property type="match status" value="2"/>
</dbReference>
<gene>
    <name evidence="12" type="ORF">BCR33DRAFT_722525</name>
</gene>
<feature type="transmembrane region" description="Helical" evidence="11">
    <location>
        <begin position="29"/>
        <end position="50"/>
    </location>
</feature>
<dbReference type="PRINTS" id="PR00926">
    <property type="entry name" value="MITOCARRIER"/>
</dbReference>
<keyword evidence="8 9" id="KW-0472">Membrane</keyword>
<reference evidence="12 13" key="1">
    <citation type="submission" date="2016-07" db="EMBL/GenBank/DDBJ databases">
        <title>Pervasive Adenine N6-methylation of Active Genes in Fungi.</title>
        <authorList>
            <consortium name="DOE Joint Genome Institute"/>
            <person name="Mondo S.J."/>
            <person name="Dannebaum R.O."/>
            <person name="Kuo R.C."/>
            <person name="Labutti K."/>
            <person name="Haridas S."/>
            <person name="Kuo A."/>
            <person name="Salamov A."/>
            <person name="Ahrendt S.R."/>
            <person name="Lipzen A."/>
            <person name="Sullivan W."/>
            <person name="Andreopoulos W.B."/>
            <person name="Clum A."/>
            <person name="Lindquist E."/>
            <person name="Daum C."/>
            <person name="Ramamoorthy G.K."/>
            <person name="Gryganskyi A."/>
            <person name="Culley D."/>
            <person name="Magnuson J.K."/>
            <person name="James T.Y."/>
            <person name="O'Malley M.A."/>
            <person name="Stajich J.E."/>
            <person name="Spatafora J.W."/>
            <person name="Visel A."/>
            <person name="Grigoriev I.V."/>
        </authorList>
    </citation>
    <scope>NUCLEOTIDE SEQUENCE [LARGE SCALE GENOMIC DNA]</scope>
    <source>
        <strain evidence="12 13">JEL800</strain>
    </source>
</reference>
<evidence type="ECO:0000313" key="13">
    <source>
        <dbReference type="Proteomes" id="UP000193642"/>
    </source>
</evidence>
<dbReference type="InterPro" id="IPR023395">
    <property type="entry name" value="MCP_dom_sf"/>
</dbReference>
<evidence type="ECO:0000256" key="9">
    <source>
        <dbReference type="PROSITE-ProRule" id="PRU00282"/>
    </source>
</evidence>
<comment type="subcellular location">
    <subcellularLocation>
        <location evidence="1">Mitochondrion membrane</location>
        <topology evidence="1">Multi-pass membrane protein</topology>
    </subcellularLocation>
</comment>
<dbReference type="PANTHER" id="PTHR45683">
    <property type="entry name" value="MITOCHONDRIAL NICOTINAMIDE ADENINE DINUCLEOTIDE TRANSPORTER 1-RELATED-RELATED"/>
    <property type="match status" value="1"/>
</dbReference>
<keyword evidence="6 11" id="KW-1133">Transmembrane helix</keyword>
<feature type="repeat" description="Solcar" evidence="9">
    <location>
        <begin position="125"/>
        <end position="216"/>
    </location>
</feature>
<keyword evidence="13" id="KW-1185">Reference proteome</keyword>